<evidence type="ECO:0000313" key="10">
    <source>
        <dbReference type="EMBL" id="KAK9718840.1"/>
    </source>
</evidence>
<proteinExistence type="inferred from homology"/>
<evidence type="ECO:0000256" key="8">
    <source>
        <dbReference type="ARBA" id="ARBA00023242"/>
    </source>
</evidence>
<dbReference type="Pfam" id="PF08528">
    <property type="entry name" value="Whi5"/>
    <property type="match status" value="1"/>
</dbReference>
<dbReference type="InterPro" id="IPR013734">
    <property type="entry name" value="TF_Nrm1/Whi5"/>
</dbReference>
<evidence type="ECO:0000256" key="7">
    <source>
        <dbReference type="ARBA" id="ARBA00023163"/>
    </source>
</evidence>
<keyword evidence="11" id="KW-1185">Reference proteome</keyword>
<dbReference type="Proteomes" id="UP001479436">
    <property type="component" value="Unassembled WGS sequence"/>
</dbReference>
<organism evidence="10 11">
    <name type="scientific">Basidiobolus ranarum</name>
    <dbReference type="NCBI Taxonomy" id="34480"/>
    <lineage>
        <taxon>Eukaryota</taxon>
        <taxon>Fungi</taxon>
        <taxon>Fungi incertae sedis</taxon>
        <taxon>Zoopagomycota</taxon>
        <taxon>Entomophthoromycotina</taxon>
        <taxon>Basidiobolomycetes</taxon>
        <taxon>Basidiobolales</taxon>
        <taxon>Basidiobolaceae</taxon>
        <taxon>Basidiobolus</taxon>
    </lineage>
</organism>
<evidence type="ECO:0000313" key="11">
    <source>
        <dbReference type="Proteomes" id="UP001479436"/>
    </source>
</evidence>
<evidence type="ECO:0000256" key="9">
    <source>
        <dbReference type="SAM" id="MobiDB-lite"/>
    </source>
</evidence>
<accession>A0ABR2W3W9</accession>
<evidence type="ECO:0000256" key="5">
    <source>
        <dbReference type="ARBA" id="ARBA00022491"/>
    </source>
</evidence>
<keyword evidence="7" id="KW-0804">Transcription</keyword>
<evidence type="ECO:0000256" key="3">
    <source>
        <dbReference type="ARBA" id="ARBA00006922"/>
    </source>
</evidence>
<name>A0ABR2W3W9_9FUNG</name>
<feature type="region of interest" description="Disordered" evidence="9">
    <location>
        <begin position="104"/>
        <end position="124"/>
    </location>
</feature>
<evidence type="ECO:0000256" key="1">
    <source>
        <dbReference type="ARBA" id="ARBA00004123"/>
    </source>
</evidence>
<protein>
    <submittedName>
        <fullName evidence="10">Uncharacterized protein</fullName>
    </submittedName>
</protein>
<feature type="region of interest" description="Disordered" evidence="9">
    <location>
        <begin position="277"/>
        <end position="298"/>
    </location>
</feature>
<evidence type="ECO:0000256" key="4">
    <source>
        <dbReference type="ARBA" id="ARBA00022490"/>
    </source>
</evidence>
<comment type="similarity">
    <text evidence="3">Belongs to the WHI5/NRM1 family.</text>
</comment>
<reference evidence="10 11" key="1">
    <citation type="submission" date="2023-04" db="EMBL/GenBank/DDBJ databases">
        <title>Genome of Basidiobolus ranarum AG-B5.</title>
        <authorList>
            <person name="Stajich J.E."/>
            <person name="Carter-House D."/>
            <person name="Gryganskyi A."/>
        </authorList>
    </citation>
    <scope>NUCLEOTIDE SEQUENCE [LARGE SCALE GENOMIC DNA]</scope>
    <source>
        <strain evidence="10 11">AG-B5</strain>
    </source>
</reference>
<evidence type="ECO:0000256" key="2">
    <source>
        <dbReference type="ARBA" id="ARBA00004496"/>
    </source>
</evidence>
<sequence>MFSIKNIINSDTTQVPEQIAPKFSFDTKAIRVKYSCLDKTTLPDRTLTTKYLGVLKTRLSLAKFKVENEWEDKSFPEILQLHKNKTSNSSFSYSLKGKVAPYITPTTPINTGQKRKHDGDPISHRALTPQRVFNSNANILNSNHLKNGFLVDRADKRHCRGMVSPLLNTKTFSGNAKLEKENINPYSNHSVNYTTPPRQAVLRSTNFLPDSSNQIPPTLTWSTSQSIPNIGKFTNACSSLPTFEAAETIMLLCSPHSSTPGTPQLLALECPSIHGSSTSSRLHTSDQNNQSVFTSPTTTGPYISVSPCLSE</sequence>
<comment type="caution">
    <text evidence="10">The sequence shown here is derived from an EMBL/GenBank/DDBJ whole genome shotgun (WGS) entry which is preliminary data.</text>
</comment>
<keyword evidence="5" id="KW-0678">Repressor</keyword>
<keyword evidence="6" id="KW-0805">Transcription regulation</keyword>
<dbReference type="EMBL" id="JASJQH010007072">
    <property type="protein sequence ID" value="KAK9718840.1"/>
    <property type="molecule type" value="Genomic_DNA"/>
</dbReference>
<keyword evidence="8" id="KW-0539">Nucleus</keyword>
<keyword evidence="4" id="KW-0963">Cytoplasm</keyword>
<evidence type="ECO:0000256" key="6">
    <source>
        <dbReference type="ARBA" id="ARBA00023015"/>
    </source>
</evidence>
<gene>
    <name evidence="10" type="ORF">K7432_005172</name>
</gene>
<comment type="subcellular location">
    <subcellularLocation>
        <location evidence="2">Cytoplasm</location>
    </subcellularLocation>
    <subcellularLocation>
        <location evidence="1">Nucleus</location>
    </subcellularLocation>
</comment>